<comment type="caution">
    <text evidence="1">The sequence shown here is derived from an EMBL/GenBank/DDBJ whole genome shotgun (WGS) entry which is preliminary data.</text>
</comment>
<reference evidence="2" key="1">
    <citation type="submission" date="2018-05" db="EMBL/GenBank/DDBJ databases">
        <authorList>
            <person name="Nie L."/>
        </authorList>
    </citation>
    <scope>NUCLEOTIDE SEQUENCE [LARGE SCALE GENOMIC DNA]</scope>
    <source>
        <strain evidence="2">NL</strain>
    </source>
</reference>
<proteinExistence type="predicted"/>
<sequence>MLYLSTAPVAAQVPGNVSWNVGPCTFASNVPVLGNATTTTVISGNQTYSGTYHVVGDLVFENGYVDVRPGTVFYIDGLGRSVPAKVTGRKLRLGKNAVFHAEQAQFRAACSFMWRGFELDPDVAGQRLELLDCQIGQAYVAVYVLPSSKVSHYQLERNVFYCNYQHVYDEGRHDGAAGGPGASTISYNLLYSDSQPMLAPFSNSGSGAANLIFTYEGLRLNALCPLDGATDVQVDHNLLHNALYGISNTVTKSADIDFEQNQLEGIQVVGYWLDEAPTSRLIGSVKLITNNVTTPQLSATTPAYGALLRRHTNPLLKVTVQGDGGQDTLTNQKRAQTGILVEDMAANLTGQTLTDLTYGISLRGTSQPVSVNTNVLSNCANGFRILPNPGVSANFALECNTIAPPALNGMRGLWIQSGAFLQDQGTASVPAGNKFVPASGGTFSKVTNDGTNGFFTYNRYNSSDELVLAIDGGTSGFVNNTGVTPTPGGTGNGCLGRGFSDVVGVNRGTGTLSSYVTALMDTVRRQAAPAERLRQYTAIIAREHLALGLTAALETYALSLPTANAAAYNELALPLLRHYTYESLDVAGAARVRAHLVSNGTADSRAWASYLAVVERLRTVRPGPGEALAAADSLALRHVALTGTGAAEPAAVLLRYYCPGLELLPTSERAAPAPAGLRRVAVEGQLTDLYPNPAGRRVQVAYALPKGVASAELRLSSLLTGNAVRTLPLAAGSRETTLELTGVTPGLYVCTLVVGGRPVSVQRLQVGHE</sequence>
<evidence type="ECO:0000313" key="2">
    <source>
        <dbReference type="Proteomes" id="UP000248553"/>
    </source>
</evidence>
<accession>A0A328BWU7</accession>
<dbReference type="Proteomes" id="UP000248553">
    <property type="component" value="Unassembled WGS sequence"/>
</dbReference>
<evidence type="ECO:0008006" key="3">
    <source>
        <dbReference type="Google" id="ProtNLM"/>
    </source>
</evidence>
<dbReference type="AlphaFoldDB" id="A0A328BWU7"/>
<keyword evidence="2" id="KW-1185">Reference proteome</keyword>
<name>A0A328BWU7_9BACT</name>
<protein>
    <recommendedName>
        <fullName evidence="3">Secretion system C-terminal sorting domain-containing protein</fullName>
    </recommendedName>
</protein>
<evidence type="ECO:0000313" key="1">
    <source>
        <dbReference type="EMBL" id="RAK70334.1"/>
    </source>
</evidence>
<dbReference type="EMBL" id="QHKM01000001">
    <property type="protein sequence ID" value="RAK70334.1"/>
    <property type="molecule type" value="Genomic_DNA"/>
</dbReference>
<organism evidence="1 2">
    <name type="scientific">Hymenobacter edaphi</name>
    <dbReference type="NCBI Taxonomy" id="2211146"/>
    <lineage>
        <taxon>Bacteria</taxon>
        <taxon>Pseudomonadati</taxon>
        <taxon>Bacteroidota</taxon>
        <taxon>Cytophagia</taxon>
        <taxon>Cytophagales</taxon>
        <taxon>Hymenobacteraceae</taxon>
        <taxon>Hymenobacter</taxon>
    </lineage>
</organism>
<gene>
    <name evidence="1" type="ORF">DLM85_05680</name>
</gene>